<proteinExistence type="predicted"/>
<dbReference type="SMART" id="SM01019">
    <property type="entry name" value="B3"/>
    <property type="match status" value="1"/>
</dbReference>
<protein>
    <recommendedName>
        <fullName evidence="6">TF-B3 domain-containing protein</fullName>
    </recommendedName>
</protein>
<evidence type="ECO:0000256" key="2">
    <source>
        <dbReference type="ARBA" id="ARBA00023015"/>
    </source>
</evidence>
<dbReference type="PANTHER" id="PTHR31391">
    <property type="entry name" value="B3 DOMAIN-CONTAINING PROTEIN OS11G0197600-RELATED"/>
    <property type="match status" value="1"/>
</dbReference>
<comment type="caution">
    <text evidence="7">The sequence shown here is derived from an EMBL/GenBank/DDBJ whole genome shotgun (WGS) entry which is preliminary data.</text>
</comment>
<evidence type="ECO:0000256" key="4">
    <source>
        <dbReference type="ARBA" id="ARBA00023163"/>
    </source>
</evidence>
<reference evidence="7 8" key="1">
    <citation type="journal article" date="2023" name="G3 (Bethesda)">
        <title>A chromosome-length genome assembly and annotation of blackberry (Rubus argutus, cv. 'Hillquist').</title>
        <authorList>
            <person name="Bruna T."/>
            <person name="Aryal R."/>
            <person name="Dudchenko O."/>
            <person name="Sargent D.J."/>
            <person name="Mead D."/>
            <person name="Buti M."/>
            <person name="Cavallini A."/>
            <person name="Hytonen T."/>
            <person name="Andres J."/>
            <person name="Pham M."/>
            <person name="Weisz D."/>
            <person name="Mascagni F."/>
            <person name="Usai G."/>
            <person name="Natali L."/>
            <person name="Bassil N."/>
            <person name="Fernandez G.E."/>
            <person name="Lomsadze A."/>
            <person name="Armour M."/>
            <person name="Olukolu B."/>
            <person name="Poorten T."/>
            <person name="Britton C."/>
            <person name="Davik J."/>
            <person name="Ashrafi H."/>
            <person name="Aiden E.L."/>
            <person name="Borodovsky M."/>
            <person name="Worthington M."/>
        </authorList>
    </citation>
    <scope>NUCLEOTIDE SEQUENCE [LARGE SCALE GENOMIC DNA]</scope>
    <source>
        <strain evidence="7">PI 553951</strain>
    </source>
</reference>
<dbReference type="InterPro" id="IPR003340">
    <property type="entry name" value="B3_DNA-bd"/>
</dbReference>
<evidence type="ECO:0000256" key="5">
    <source>
        <dbReference type="ARBA" id="ARBA00023242"/>
    </source>
</evidence>
<dbReference type="PANTHER" id="PTHR31391:SF164">
    <property type="entry name" value="TF-B3 DOMAIN-CONTAINING PROTEIN"/>
    <property type="match status" value="1"/>
</dbReference>
<dbReference type="Pfam" id="PF02362">
    <property type="entry name" value="B3"/>
    <property type="match status" value="1"/>
</dbReference>
<sequence>MATTSRPIKTRALPADSRSFCLKILTADDLRNGKELPEKAVTEYGNSLKANILISKARIFHWNDMEIDYPIHGSAGFDCRPKRKANRDMSPVHLEARAGSISSGSSADEHQNDLSSFKSDKPFLMLKMTSTYIQRSGVYISASFAKENLCKPGTSCDVTLQISSERFWIAQCIVSENSGHRIYARVTGAGWKAFKEDNCLQERDVCVLEVIEERTLKVSIFRAKVKIDRQNEAN</sequence>
<evidence type="ECO:0000256" key="3">
    <source>
        <dbReference type="ARBA" id="ARBA00023125"/>
    </source>
</evidence>
<dbReference type="GO" id="GO:0003677">
    <property type="term" value="F:DNA binding"/>
    <property type="evidence" value="ECO:0007669"/>
    <property type="project" value="UniProtKB-KW"/>
</dbReference>
<feature type="domain" description="TF-B3" evidence="6">
    <location>
        <begin position="123"/>
        <end position="224"/>
    </location>
</feature>
<dbReference type="Proteomes" id="UP001457282">
    <property type="component" value="Unassembled WGS sequence"/>
</dbReference>
<evidence type="ECO:0000313" key="8">
    <source>
        <dbReference type="Proteomes" id="UP001457282"/>
    </source>
</evidence>
<dbReference type="SUPFAM" id="SSF101936">
    <property type="entry name" value="DNA-binding pseudobarrel domain"/>
    <property type="match status" value="1"/>
</dbReference>
<dbReference type="CDD" id="cd10017">
    <property type="entry name" value="B3_DNA"/>
    <property type="match status" value="1"/>
</dbReference>
<keyword evidence="3" id="KW-0238">DNA-binding</keyword>
<dbReference type="InterPro" id="IPR015300">
    <property type="entry name" value="DNA-bd_pseudobarrel_sf"/>
</dbReference>
<name>A0AAW1WNB9_RUBAR</name>
<evidence type="ECO:0000256" key="1">
    <source>
        <dbReference type="ARBA" id="ARBA00004123"/>
    </source>
</evidence>
<comment type="subcellular location">
    <subcellularLocation>
        <location evidence="1">Nucleus</location>
    </subcellularLocation>
</comment>
<organism evidence="7 8">
    <name type="scientific">Rubus argutus</name>
    <name type="common">Southern blackberry</name>
    <dbReference type="NCBI Taxonomy" id="59490"/>
    <lineage>
        <taxon>Eukaryota</taxon>
        <taxon>Viridiplantae</taxon>
        <taxon>Streptophyta</taxon>
        <taxon>Embryophyta</taxon>
        <taxon>Tracheophyta</taxon>
        <taxon>Spermatophyta</taxon>
        <taxon>Magnoliopsida</taxon>
        <taxon>eudicotyledons</taxon>
        <taxon>Gunneridae</taxon>
        <taxon>Pentapetalae</taxon>
        <taxon>rosids</taxon>
        <taxon>fabids</taxon>
        <taxon>Rosales</taxon>
        <taxon>Rosaceae</taxon>
        <taxon>Rosoideae</taxon>
        <taxon>Rosoideae incertae sedis</taxon>
        <taxon>Rubus</taxon>
    </lineage>
</organism>
<dbReference type="Gene3D" id="2.40.330.10">
    <property type="entry name" value="DNA-binding pseudobarrel domain"/>
    <property type="match status" value="1"/>
</dbReference>
<keyword evidence="4" id="KW-0804">Transcription</keyword>
<dbReference type="EMBL" id="JBEDUW010000005">
    <property type="protein sequence ID" value="KAK9926078.1"/>
    <property type="molecule type" value="Genomic_DNA"/>
</dbReference>
<accession>A0AAW1WNB9</accession>
<evidence type="ECO:0000259" key="6">
    <source>
        <dbReference type="PROSITE" id="PS50863"/>
    </source>
</evidence>
<gene>
    <name evidence="7" type="ORF">M0R45_023330</name>
</gene>
<dbReference type="AlphaFoldDB" id="A0AAW1WNB9"/>
<dbReference type="GO" id="GO:0005634">
    <property type="term" value="C:nucleus"/>
    <property type="evidence" value="ECO:0007669"/>
    <property type="project" value="UniProtKB-SubCell"/>
</dbReference>
<dbReference type="PROSITE" id="PS50863">
    <property type="entry name" value="B3"/>
    <property type="match status" value="1"/>
</dbReference>
<keyword evidence="5" id="KW-0539">Nucleus</keyword>
<dbReference type="InterPro" id="IPR044837">
    <property type="entry name" value="REM16-like"/>
</dbReference>
<evidence type="ECO:0000313" key="7">
    <source>
        <dbReference type="EMBL" id="KAK9926078.1"/>
    </source>
</evidence>
<keyword evidence="8" id="KW-1185">Reference proteome</keyword>
<keyword evidence="2" id="KW-0805">Transcription regulation</keyword>